<dbReference type="EMBL" id="CP016172">
    <property type="protein sequence ID" value="ANN76200.1"/>
    <property type="molecule type" value="Genomic_DNA"/>
</dbReference>
<organism evidence="3 4">
    <name type="scientific">Bordetella flabilis</name>
    <dbReference type="NCBI Taxonomy" id="463014"/>
    <lineage>
        <taxon>Bacteria</taxon>
        <taxon>Pseudomonadati</taxon>
        <taxon>Pseudomonadota</taxon>
        <taxon>Betaproteobacteria</taxon>
        <taxon>Burkholderiales</taxon>
        <taxon>Alcaligenaceae</taxon>
        <taxon>Bordetella</taxon>
    </lineage>
</organism>
<feature type="region of interest" description="Disordered" evidence="1">
    <location>
        <begin position="499"/>
        <end position="560"/>
    </location>
</feature>
<dbReference type="InterPro" id="IPR052894">
    <property type="entry name" value="AsmA-related"/>
</dbReference>
<feature type="domain" description="AsmA" evidence="2">
    <location>
        <begin position="449"/>
        <end position="748"/>
    </location>
</feature>
<feature type="region of interest" description="Disordered" evidence="1">
    <location>
        <begin position="131"/>
        <end position="154"/>
    </location>
</feature>
<proteinExistence type="predicted"/>
<dbReference type="RefSeq" id="WP_066653937.1">
    <property type="nucleotide sequence ID" value="NZ_CBCSCL010000026.1"/>
</dbReference>
<dbReference type="InterPro" id="IPR007844">
    <property type="entry name" value="AsmA"/>
</dbReference>
<dbReference type="PANTHER" id="PTHR30441:SF4">
    <property type="entry name" value="PROTEIN ASMA"/>
    <property type="match status" value="1"/>
</dbReference>
<dbReference type="KEGG" id="bfz:BAU07_02885"/>
<dbReference type="GO" id="GO:0090313">
    <property type="term" value="P:regulation of protein targeting to membrane"/>
    <property type="evidence" value="ECO:0007669"/>
    <property type="project" value="TreeGrafter"/>
</dbReference>
<dbReference type="AlphaFoldDB" id="A0A193G8P3"/>
<dbReference type="Proteomes" id="UP000091926">
    <property type="component" value="Chromosome"/>
</dbReference>
<dbReference type="OrthoDB" id="9766390at2"/>
<evidence type="ECO:0000313" key="4">
    <source>
        <dbReference type="Proteomes" id="UP000091926"/>
    </source>
</evidence>
<keyword evidence="4" id="KW-1185">Reference proteome</keyword>
<accession>A0A193G8P3</accession>
<sequence length="864" mass="88097">MKTWIKRISIALAVVIGLAVAGLAVFLLTFDPNAYKDRLESWVQQRYHRTLTIEGDIEATLFPSLGLTLQGVSLSEPGGTETFASVENARMAVAIWPLLSRNVVIDHATFSGVKARVVRDKQGRLNFQDLMGKAKTSDGPGGADAGASGDESRAGTPYIDIAGLDIKDGEVLLQDDATGRALTISQLSARTGRVRVAEPFELSVSAHIEGSAPQFNADLSGQGELTMDPDARRYAARKLDVKIAGQLPGVQAKNLAVRGDIAFDEGRGALDVTGLMAVFQGELARLAGGPASMDASVAAQRLQLDRAGGAMRVDKLAVRAKGAARPGPFELAVDAPSLDLSPKSAAGVAMTARLRVAGNDGMDLRLGIDGVGGNTGGLSAAQATIAGEIKQGARTWTLSAASPITFVPARRAIAATALAGEVAIADPGLPGGALKIPYTGAAQADGVANTANLRLEGQLEGGKLALSADVARTSAQPAIRFAVAADTLDLDKLMPAGTPAQRAGPAAVGGKDSGTGAAVPGAGAASAPASAPAPAAPGGPSAAPPGTAAPASPSAASAPRPGGGIDLSVLVGPQAQGTIKIGRLVARGLVAENLSGAVRLAQGKLDVSPLAATLYGGKLAGNVSVDAARDNAIATRFTLDGVAIGPLLAAVAKRSPMTGVGNVAADLTTHGRQGDALRDNLGGTLQLRLRDGAIKGFDVARTLRELKQAILGGKQGEQADVSADASRETTFSRMDADLALAAGIATIKRLDVVSPVVRVSQGTPAIIDLPKGTLDVVANVRIADPPPSYADLAELRGLAVPVHVAGPYDALRYRVDWRAVAGDALSRALQRALRDRGADSNRNGESRQDAIKDLGRMLKGITGK</sequence>
<dbReference type="PANTHER" id="PTHR30441">
    <property type="entry name" value="DUF748 DOMAIN-CONTAINING PROTEIN"/>
    <property type="match status" value="1"/>
</dbReference>
<gene>
    <name evidence="3" type="ORF">BAU07_02885</name>
</gene>
<evidence type="ECO:0000313" key="3">
    <source>
        <dbReference type="EMBL" id="ANN76200.1"/>
    </source>
</evidence>
<protein>
    <recommendedName>
        <fullName evidence="2">AsmA domain-containing protein</fullName>
    </recommendedName>
</protein>
<evidence type="ECO:0000256" key="1">
    <source>
        <dbReference type="SAM" id="MobiDB-lite"/>
    </source>
</evidence>
<dbReference type="STRING" id="463014.BAU07_02885"/>
<feature type="compositionally biased region" description="Low complexity" evidence="1">
    <location>
        <begin position="514"/>
        <end position="560"/>
    </location>
</feature>
<evidence type="ECO:0000259" key="2">
    <source>
        <dbReference type="Pfam" id="PF05170"/>
    </source>
</evidence>
<name>A0A193G8P3_9BORD</name>
<reference evidence="3 4" key="1">
    <citation type="submission" date="2016-06" db="EMBL/GenBank/DDBJ databases">
        <title>Complete genome sequences of Bordetella bronchialis and Bordetella flabilis.</title>
        <authorList>
            <person name="LiPuma J.J."/>
            <person name="Spilker T."/>
        </authorList>
    </citation>
    <scope>NUCLEOTIDE SEQUENCE [LARGE SCALE GENOMIC DNA]</scope>
    <source>
        <strain evidence="3 4">AU10664</strain>
    </source>
</reference>
<dbReference type="Pfam" id="PF05170">
    <property type="entry name" value="AsmA"/>
    <property type="match status" value="2"/>
</dbReference>
<feature type="domain" description="AsmA" evidence="2">
    <location>
        <begin position="7"/>
        <end position="215"/>
    </location>
</feature>
<dbReference type="GO" id="GO:0005886">
    <property type="term" value="C:plasma membrane"/>
    <property type="evidence" value="ECO:0007669"/>
    <property type="project" value="TreeGrafter"/>
</dbReference>